<dbReference type="PROSITE" id="PS51257">
    <property type="entry name" value="PROKAR_LIPOPROTEIN"/>
    <property type="match status" value="1"/>
</dbReference>
<sequence length="530" mass="57391">MENKALMNRRTFVAGSAVAAATVGLGLYGCGGGGDDASSGGEGGGSTVLTGACAYTSTNVNPVGLNGGSALMLAATYHVFEGLYDLDLHTYDTYNALAADEPVKVSDTEYEVTLREGAKFSDGSDVTAADVVNAFEKNMADATCGAFLTFIDSVAAKDDTTVTITLKYPFESLLKSRLSVVKVFPASMTDDELATMPIGTGPWMYESVDGNDGGTITFVPNPNYNGSLPAGADQMTWNILLDNTSRTTALQEASVQVMENVPDANAEQLQGAGATVEYLQGFNQPFFMFNTKKAPFDDVRVRQAFFYAINVDQLISNQMAGHAAKVTGFLPQNHPNYHQASTVYEYDPEKAKSLLAEAGVENLEFTMVTNNNWVSDLAAQIQNDLAAVGITMTNAEQTINWAEYAAPEDGGVLDYDVMLTPGDPTCFGNDPDLLMNWWYGDNIWTQGRTCWKGSEEWQQLQDLMQEAREATDEATQQELWNQCFDILAEQVPLYPLFHRELATGYQPTMIEGFEPIATTGLIFLGAKPVA</sequence>
<dbReference type="GO" id="GO:0015833">
    <property type="term" value="P:peptide transport"/>
    <property type="evidence" value="ECO:0007669"/>
    <property type="project" value="TreeGrafter"/>
</dbReference>
<dbReference type="InterPro" id="IPR030678">
    <property type="entry name" value="Peptide/Ni-bd"/>
</dbReference>
<dbReference type="EMBL" id="QIBX01000018">
    <property type="protein sequence ID" value="RNL38419.1"/>
    <property type="molecule type" value="Genomic_DNA"/>
</dbReference>
<dbReference type="Gene3D" id="3.10.105.10">
    <property type="entry name" value="Dipeptide-binding Protein, Domain 3"/>
    <property type="match status" value="1"/>
</dbReference>
<dbReference type="PIRSF" id="PIRSF002741">
    <property type="entry name" value="MppA"/>
    <property type="match status" value="1"/>
</dbReference>
<dbReference type="PANTHER" id="PTHR30290">
    <property type="entry name" value="PERIPLASMIC BINDING COMPONENT OF ABC TRANSPORTER"/>
    <property type="match status" value="1"/>
</dbReference>
<organism evidence="6 7">
    <name type="scientific">Slackia equolifaciens</name>
    <dbReference type="NCBI Taxonomy" id="498718"/>
    <lineage>
        <taxon>Bacteria</taxon>
        <taxon>Bacillati</taxon>
        <taxon>Actinomycetota</taxon>
        <taxon>Coriobacteriia</taxon>
        <taxon>Eggerthellales</taxon>
        <taxon>Eggerthellaceae</taxon>
        <taxon>Slackia</taxon>
    </lineage>
</organism>
<keyword evidence="7" id="KW-1185">Reference proteome</keyword>
<reference evidence="7" key="1">
    <citation type="submission" date="2018-05" db="EMBL/GenBank/DDBJ databases">
        <title>Genome Sequencing of selected type strains of the family Eggerthellaceae.</title>
        <authorList>
            <person name="Danylec N."/>
            <person name="Stoll D.A."/>
            <person name="Doetsch A."/>
            <person name="Huch M."/>
        </authorList>
    </citation>
    <scope>NUCLEOTIDE SEQUENCE [LARGE SCALE GENOMIC DNA]</scope>
    <source>
        <strain evidence="7">DSM 24851</strain>
    </source>
</reference>
<reference evidence="6" key="2">
    <citation type="journal article" date="2019" name="Microbiol. Resour. Announc.">
        <title>Draft Genome Sequences of Type Strains of Gordonibacter faecihominis, Paraeggerthella hongkongensis, Parvibacter caecicola,Slackia equolifaciens, Slackia faecicanis, and Slackia isoflavoniconvertens.</title>
        <authorList>
            <person name="Danylec N."/>
            <person name="Stoll D.A."/>
            <person name="Dotsch A."/>
            <person name="Huch M."/>
        </authorList>
    </citation>
    <scope>NUCLEOTIDE SEQUENCE</scope>
    <source>
        <strain evidence="6">DSM 24851</strain>
    </source>
</reference>
<evidence type="ECO:0000313" key="6">
    <source>
        <dbReference type="EMBL" id="RNL38419.1"/>
    </source>
</evidence>
<dbReference type="AlphaFoldDB" id="A0A3N0AV41"/>
<accession>A0A3N0AV41</accession>
<dbReference type="RefSeq" id="WP_123209435.1">
    <property type="nucleotide sequence ID" value="NZ_JBHTHO010000021.1"/>
</dbReference>
<evidence type="ECO:0000313" key="7">
    <source>
        <dbReference type="Proteomes" id="UP000269591"/>
    </source>
</evidence>
<evidence type="ECO:0000256" key="1">
    <source>
        <dbReference type="ARBA" id="ARBA00005695"/>
    </source>
</evidence>
<dbReference type="Proteomes" id="UP000786989">
    <property type="component" value="Unassembled WGS sequence"/>
</dbReference>
<keyword evidence="2" id="KW-0813">Transport</keyword>
<evidence type="ECO:0000256" key="3">
    <source>
        <dbReference type="ARBA" id="ARBA00022729"/>
    </source>
</evidence>
<dbReference type="Proteomes" id="UP000269591">
    <property type="component" value="Unassembled WGS sequence"/>
</dbReference>
<dbReference type="PANTHER" id="PTHR30290:SF9">
    <property type="entry name" value="OLIGOPEPTIDE-BINDING PROTEIN APPA"/>
    <property type="match status" value="1"/>
</dbReference>
<dbReference type="PROSITE" id="PS51318">
    <property type="entry name" value="TAT"/>
    <property type="match status" value="1"/>
</dbReference>
<dbReference type="InterPro" id="IPR006311">
    <property type="entry name" value="TAT_signal"/>
</dbReference>
<evidence type="ECO:0000313" key="5">
    <source>
        <dbReference type="EMBL" id="HJF65152.1"/>
    </source>
</evidence>
<reference evidence="5" key="4">
    <citation type="submission" date="2021-09" db="EMBL/GenBank/DDBJ databases">
        <authorList>
            <person name="Gilroy R."/>
        </authorList>
    </citation>
    <scope>NUCLEOTIDE SEQUENCE</scope>
    <source>
        <strain evidence="5">ChiGjej6B6-11269</strain>
    </source>
</reference>
<dbReference type="InterPro" id="IPR039424">
    <property type="entry name" value="SBP_5"/>
</dbReference>
<dbReference type="GO" id="GO:1904680">
    <property type="term" value="F:peptide transmembrane transporter activity"/>
    <property type="evidence" value="ECO:0007669"/>
    <property type="project" value="TreeGrafter"/>
</dbReference>
<dbReference type="SUPFAM" id="SSF53850">
    <property type="entry name" value="Periplasmic binding protein-like II"/>
    <property type="match status" value="1"/>
</dbReference>
<dbReference type="CDD" id="cd00995">
    <property type="entry name" value="PBP2_NikA_DppA_OppA_like"/>
    <property type="match status" value="1"/>
</dbReference>
<dbReference type="GO" id="GO:0042597">
    <property type="term" value="C:periplasmic space"/>
    <property type="evidence" value="ECO:0007669"/>
    <property type="project" value="UniProtKB-ARBA"/>
</dbReference>
<dbReference type="GO" id="GO:0043190">
    <property type="term" value="C:ATP-binding cassette (ABC) transporter complex"/>
    <property type="evidence" value="ECO:0007669"/>
    <property type="project" value="InterPro"/>
</dbReference>
<evidence type="ECO:0000256" key="2">
    <source>
        <dbReference type="ARBA" id="ARBA00022448"/>
    </source>
</evidence>
<gene>
    <name evidence="6" type="ORF">DMP06_09145</name>
    <name evidence="5" type="ORF">K8U77_03405</name>
</gene>
<comment type="similarity">
    <text evidence="1">Belongs to the bacterial solute-binding protein 5 family.</text>
</comment>
<proteinExistence type="inferred from homology"/>
<feature type="domain" description="Solute-binding protein family 5" evidence="4">
    <location>
        <begin position="95"/>
        <end position="441"/>
    </location>
</feature>
<reference evidence="5" key="3">
    <citation type="journal article" date="2021" name="PeerJ">
        <title>Extensive microbial diversity within the chicken gut microbiome revealed by metagenomics and culture.</title>
        <authorList>
            <person name="Gilroy R."/>
            <person name="Ravi A."/>
            <person name="Getino M."/>
            <person name="Pursley I."/>
            <person name="Horton D.L."/>
            <person name="Alikhan N.F."/>
            <person name="Baker D."/>
            <person name="Gharbi K."/>
            <person name="Hall N."/>
            <person name="Watson M."/>
            <person name="Adriaenssens E.M."/>
            <person name="Foster-Nyarko E."/>
            <person name="Jarju S."/>
            <person name="Secka A."/>
            <person name="Antonio M."/>
            <person name="Oren A."/>
            <person name="Chaudhuri R.R."/>
            <person name="La Ragione R."/>
            <person name="Hildebrand F."/>
            <person name="Pallen M.J."/>
        </authorList>
    </citation>
    <scope>NUCLEOTIDE SEQUENCE</scope>
    <source>
        <strain evidence="5">ChiGjej6B6-11269</strain>
    </source>
</reference>
<protein>
    <submittedName>
        <fullName evidence="6">ABC transporter substrate-binding protein</fullName>
    </submittedName>
</protein>
<name>A0A3N0AV41_9ACTN</name>
<dbReference type="OrthoDB" id="5243526at2"/>
<evidence type="ECO:0000259" key="4">
    <source>
        <dbReference type="Pfam" id="PF00496"/>
    </source>
</evidence>
<dbReference type="Gene3D" id="3.40.190.10">
    <property type="entry name" value="Periplasmic binding protein-like II"/>
    <property type="match status" value="1"/>
</dbReference>
<keyword evidence="3" id="KW-0732">Signal</keyword>
<dbReference type="InterPro" id="IPR000914">
    <property type="entry name" value="SBP_5_dom"/>
</dbReference>
<dbReference type="Gene3D" id="3.90.76.10">
    <property type="entry name" value="Dipeptide-binding Protein, Domain 1"/>
    <property type="match status" value="1"/>
</dbReference>
<dbReference type="EMBL" id="DYWI01000052">
    <property type="protein sequence ID" value="HJF65152.1"/>
    <property type="molecule type" value="Genomic_DNA"/>
</dbReference>
<dbReference type="Pfam" id="PF00496">
    <property type="entry name" value="SBP_bac_5"/>
    <property type="match status" value="1"/>
</dbReference>
<comment type="caution">
    <text evidence="6">The sequence shown here is derived from an EMBL/GenBank/DDBJ whole genome shotgun (WGS) entry which is preliminary data.</text>
</comment>